<protein>
    <recommendedName>
        <fullName evidence="4">diacylglycerol O-acyltransferase</fullName>
        <ecNumber evidence="4">2.3.1.20</ecNumber>
    </recommendedName>
</protein>
<evidence type="ECO:0000256" key="3">
    <source>
        <dbReference type="ARBA" id="ARBA00009587"/>
    </source>
</evidence>
<dbReference type="PANTHER" id="PTHR31650">
    <property type="entry name" value="O-ACYLTRANSFERASE (WSD1-LIKE) FAMILY PROTEIN"/>
    <property type="match status" value="1"/>
</dbReference>
<organism evidence="13 14">
    <name type="scientific">Streptomyces enissocaesilis</name>
    <dbReference type="NCBI Taxonomy" id="332589"/>
    <lineage>
        <taxon>Bacteria</taxon>
        <taxon>Bacillati</taxon>
        <taxon>Actinomycetota</taxon>
        <taxon>Actinomycetes</taxon>
        <taxon>Kitasatosporales</taxon>
        <taxon>Streptomycetaceae</taxon>
        <taxon>Streptomyces</taxon>
        <taxon>Streptomyces rochei group</taxon>
    </lineage>
</organism>
<dbReference type="InterPro" id="IPR045034">
    <property type="entry name" value="O-acyltransferase_WSD1-like"/>
</dbReference>
<dbReference type="Pfam" id="PF06974">
    <property type="entry name" value="WS_DGAT_C"/>
    <property type="match status" value="1"/>
</dbReference>
<dbReference type="InterPro" id="IPR009721">
    <property type="entry name" value="O-acyltransferase_WSD1_C"/>
</dbReference>
<evidence type="ECO:0000256" key="1">
    <source>
        <dbReference type="ARBA" id="ARBA00004771"/>
    </source>
</evidence>
<reference evidence="14" key="1">
    <citation type="journal article" date="2019" name="Int. J. Syst. Evol. Microbiol.">
        <title>The Global Catalogue of Microorganisms (GCM) 10K type strain sequencing project: providing services to taxonomists for standard genome sequencing and annotation.</title>
        <authorList>
            <consortium name="The Broad Institute Genomics Platform"/>
            <consortium name="The Broad Institute Genome Sequencing Center for Infectious Disease"/>
            <person name="Wu L."/>
            <person name="Ma J."/>
        </authorList>
    </citation>
    <scope>NUCLEOTIDE SEQUENCE [LARGE SCALE GENOMIC DNA]</scope>
    <source>
        <strain evidence="14">JCM 9088</strain>
    </source>
</reference>
<keyword evidence="5" id="KW-0444">Lipid biosynthesis</keyword>
<evidence type="ECO:0000256" key="9">
    <source>
        <dbReference type="ARBA" id="ARBA00023315"/>
    </source>
</evidence>
<dbReference type="PANTHER" id="PTHR31650:SF1">
    <property type="entry name" value="WAX ESTER SYNTHASE_DIACYLGLYCEROL ACYLTRANSFERASE 4-RELATED"/>
    <property type="match status" value="1"/>
</dbReference>
<comment type="pathway">
    <text evidence="1">Glycerolipid metabolism; triacylglycerol biosynthesis.</text>
</comment>
<name>A0ABP6K0Y1_9ACTN</name>
<keyword evidence="9" id="KW-0012">Acyltransferase</keyword>
<evidence type="ECO:0000256" key="2">
    <source>
        <dbReference type="ARBA" id="ARBA00005189"/>
    </source>
</evidence>
<evidence type="ECO:0000256" key="7">
    <source>
        <dbReference type="ARBA" id="ARBA00022798"/>
    </source>
</evidence>
<accession>A0ABP6K0Y1</accession>
<evidence type="ECO:0000259" key="12">
    <source>
        <dbReference type="Pfam" id="PF06974"/>
    </source>
</evidence>
<dbReference type="Pfam" id="PF03007">
    <property type="entry name" value="WS_DGAT_cat"/>
    <property type="match status" value="1"/>
</dbReference>
<evidence type="ECO:0000256" key="8">
    <source>
        <dbReference type="ARBA" id="ARBA00023098"/>
    </source>
</evidence>
<evidence type="ECO:0000259" key="11">
    <source>
        <dbReference type="Pfam" id="PF03007"/>
    </source>
</evidence>
<keyword evidence="6" id="KW-0808">Transferase</keyword>
<dbReference type="InterPro" id="IPR004255">
    <property type="entry name" value="O-acyltransferase_WSD1_N"/>
</dbReference>
<feature type="domain" description="O-acyltransferase WSD1 C-terminal" evidence="12">
    <location>
        <begin position="293"/>
        <end position="420"/>
    </location>
</feature>
<keyword evidence="8" id="KW-0443">Lipid metabolism</keyword>
<dbReference type="EMBL" id="BAAAUD010000042">
    <property type="protein sequence ID" value="GAA2954539.1"/>
    <property type="molecule type" value="Genomic_DNA"/>
</dbReference>
<evidence type="ECO:0000256" key="5">
    <source>
        <dbReference type="ARBA" id="ARBA00022516"/>
    </source>
</evidence>
<proteinExistence type="inferred from homology"/>
<dbReference type="EC" id="2.3.1.20" evidence="4"/>
<evidence type="ECO:0000256" key="10">
    <source>
        <dbReference type="ARBA" id="ARBA00048109"/>
    </source>
</evidence>
<comment type="caution">
    <text evidence="13">The sequence shown here is derived from an EMBL/GenBank/DDBJ whole genome shotgun (WGS) entry which is preliminary data.</text>
</comment>
<feature type="domain" description="O-acyltransferase WSD1-like N-terminal" evidence="11">
    <location>
        <begin position="102"/>
        <end position="178"/>
    </location>
</feature>
<evidence type="ECO:0000256" key="4">
    <source>
        <dbReference type="ARBA" id="ARBA00013244"/>
    </source>
</evidence>
<evidence type="ECO:0000256" key="6">
    <source>
        <dbReference type="ARBA" id="ARBA00022679"/>
    </source>
</evidence>
<keyword evidence="7" id="KW-0319">Glycerol metabolism</keyword>
<sequence length="427" mass="46095">MHTATTETASRPGVLSRRWFAYEAAHPATSVVIGVVALCAGDPPSREELGLLLGVAVDAYPQLREYARPDSARRRRSVDAMDAPFRVEEQIFEFPVAPGSGQAGLRTALGELAAEPLPDTLWGVWLLHGYEPGEFAVVLRGHHAHFDGLLLSEIVGRVLGGGPAPSRVVRRRTGAAAGRRGGAWATAWREARALVRDRGRAAQPLPPSTRLTGQLQYTWGTVGSDRMREAAAAHRVTCNDVYLAALAGALRAWAPDPAWLAGGRPVRVLVPISLQGKEGGDGHLSKQTTRSWVRLPCHIDDPAQRLAQVTAATARIRTSLHDPHIGALVRALAKLLGRFELDLAYHQRWTTMLASYVPGPAVSPSFAGRTVMAGMPLMFLPSGQYLASALTDFGGRAHLYLVADRVVPDLDALARLWVHQVDLLAAR</sequence>
<comment type="pathway">
    <text evidence="2">Lipid metabolism.</text>
</comment>
<comment type="similarity">
    <text evidence="3">Belongs to the long-chain O-acyltransferase family.</text>
</comment>
<dbReference type="RefSeq" id="WP_344497299.1">
    <property type="nucleotide sequence ID" value="NZ_BAAAUD010000042.1"/>
</dbReference>
<comment type="catalytic activity">
    <reaction evidence="10">
        <text>an acyl-CoA + a 1,2-diacyl-sn-glycerol = a triacyl-sn-glycerol + CoA</text>
        <dbReference type="Rhea" id="RHEA:10868"/>
        <dbReference type="ChEBI" id="CHEBI:17815"/>
        <dbReference type="ChEBI" id="CHEBI:57287"/>
        <dbReference type="ChEBI" id="CHEBI:58342"/>
        <dbReference type="ChEBI" id="CHEBI:64615"/>
        <dbReference type="EC" id="2.3.1.20"/>
    </reaction>
</comment>
<keyword evidence="14" id="KW-1185">Reference proteome</keyword>
<gene>
    <name evidence="13" type="ORF">GCM10010446_44470</name>
</gene>
<evidence type="ECO:0000313" key="13">
    <source>
        <dbReference type="EMBL" id="GAA2954539.1"/>
    </source>
</evidence>
<evidence type="ECO:0000313" key="14">
    <source>
        <dbReference type="Proteomes" id="UP001500403"/>
    </source>
</evidence>
<dbReference type="Proteomes" id="UP001500403">
    <property type="component" value="Unassembled WGS sequence"/>
</dbReference>